<sequence length="645" mass="74804">VANPKLSHNQMIQLALPTKKNKHLSMAEQMNRNQHQQLSCTIDNNDKIINIARRKSSHIYELQSNQILLCFTKIENDCHYLIFSSIIKITNNLTLPLDVLHPENGSVVATITPDDTYCLPMSLLYYDHTSTEIYFSISHNENISKFSLNWNDNHPILYDTLNVNRDLNYYIVICKETIKAYSENTNNMSRHCGFHFFIQSGLTVQNLLPYELQLYDDDNETPLLSLGPTEKQAIINRNKDASFKFRLCTTLEVYYTSTKKQLGDEKTELEFSNSTSTKKLYASVISSIFRGVHHIIIYSYYWILNKTGLNLLLKTLVCVAINAQSPKSDIKILSRAQTIQCKAANNQIYNLLITIKQSSFSKTEVITISSATVIFNNSSFKLDVEYIETNNVYRQQLFLDINSTNPLWSSSLNEGILRIKLHTDTEIVQVYLTETPSRTLLNMGNEININIELKKTKLNSYHIILTDSHTINDVPILIINRNKFPITYCQNHNNELLKCPPESYVYHTSNYLNELDRYVSITHNNQSYKIDNHKIPNFSTDYIQLFDHVHRIVYLFANKKYLNNVWKLVSLAYKFNNCVQLNIAHLGLSIVNDLKCQEIAYITVRNAYVTYDWSKKEDRLKATVNQLQVGYQNFYVERVLQFKES</sequence>
<dbReference type="PANTHER" id="PTHR16166:SF93">
    <property type="entry name" value="INTERMEMBRANE LIPID TRANSFER PROTEIN VPS13"/>
    <property type="match status" value="1"/>
</dbReference>
<dbReference type="PANTHER" id="PTHR16166">
    <property type="entry name" value="VACUOLAR PROTEIN SORTING-ASSOCIATED PROTEIN VPS13"/>
    <property type="match status" value="1"/>
</dbReference>
<keyword evidence="5" id="KW-1185">Reference proteome</keyword>
<dbReference type="Proteomes" id="UP000681722">
    <property type="component" value="Unassembled WGS sequence"/>
</dbReference>
<name>A0A814RT93_9BILA</name>
<comment type="caution">
    <text evidence="3">The sequence shown here is derived from an EMBL/GenBank/DDBJ whole genome shotgun (WGS) entry which is preliminary data.</text>
</comment>
<evidence type="ECO:0000313" key="4">
    <source>
        <dbReference type="EMBL" id="CAF3902339.1"/>
    </source>
</evidence>
<reference evidence="3" key="1">
    <citation type="submission" date="2021-02" db="EMBL/GenBank/DDBJ databases">
        <authorList>
            <person name="Nowell W R."/>
        </authorList>
    </citation>
    <scope>NUCLEOTIDE SEQUENCE</scope>
</reference>
<dbReference type="Proteomes" id="UP000663829">
    <property type="component" value="Unassembled WGS sequence"/>
</dbReference>
<accession>A0A814RT93</accession>
<gene>
    <name evidence="3" type="ORF">GPM918_LOCUS20566</name>
    <name evidence="4" type="ORF">SRO942_LOCUS20563</name>
</gene>
<organism evidence="3 5">
    <name type="scientific">Didymodactylos carnosus</name>
    <dbReference type="NCBI Taxonomy" id="1234261"/>
    <lineage>
        <taxon>Eukaryota</taxon>
        <taxon>Metazoa</taxon>
        <taxon>Spiralia</taxon>
        <taxon>Gnathifera</taxon>
        <taxon>Rotifera</taxon>
        <taxon>Eurotatoria</taxon>
        <taxon>Bdelloidea</taxon>
        <taxon>Philodinida</taxon>
        <taxon>Philodinidae</taxon>
        <taxon>Didymodactylos</taxon>
    </lineage>
</organism>
<dbReference type="EMBL" id="CAJNOQ010006535">
    <property type="protein sequence ID" value="CAF1138604.1"/>
    <property type="molecule type" value="Genomic_DNA"/>
</dbReference>
<evidence type="ECO:0000256" key="1">
    <source>
        <dbReference type="ARBA" id="ARBA00006545"/>
    </source>
</evidence>
<dbReference type="InterPro" id="IPR026847">
    <property type="entry name" value="VPS13"/>
</dbReference>
<dbReference type="AlphaFoldDB" id="A0A814RT93"/>
<dbReference type="InterPro" id="IPR009543">
    <property type="entry name" value="VPS13_VAB"/>
</dbReference>
<protein>
    <recommendedName>
        <fullName evidence="2">Vacuolar protein sorting-associated protein 13 VPS13 adaptor binding domain-containing protein</fullName>
    </recommendedName>
</protein>
<dbReference type="GO" id="GO:0045053">
    <property type="term" value="P:protein retention in Golgi apparatus"/>
    <property type="evidence" value="ECO:0007669"/>
    <property type="project" value="TreeGrafter"/>
</dbReference>
<dbReference type="OrthoDB" id="428159at2759"/>
<proteinExistence type="inferred from homology"/>
<evidence type="ECO:0000313" key="5">
    <source>
        <dbReference type="Proteomes" id="UP000663829"/>
    </source>
</evidence>
<dbReference type="EMBL" id="CAJOBC010006535">
    <property type="protein sequence ID" value="CAF3902339.1"/>
    <property type="molecule type" value="Genomic_DNA"/>
</dbReference>
<feature type="domain" description="Vacuolar protein sorting-associated protein 13 VPS13 adaptor binding" evidence="2">
    <location>
        <begin position="25"/>
        <end position="315"/>
    </location>
</feature>
<dbReference type="Pfam" id="PF25036">
    <property type="entry name" value="VPS13_VAB"/>
    <property type="match status" value="1"/>
</dbReference>
<evidence type="ECO:0000313" key="3">
    <source>
        <dbReference type="EMBL" id="CAF1138604.1"/>
    </source>
</evidence>
<feature type="non-terminal residue" evidence="3">
    <location>
        <position position="1"/>
    </location>
</feature>
<evidence type="ECO:0000259" key="2">
    <source>
        <dbReference type="Pfam" id="PF25036"/>
    </source>
</evidence>
<dbReference type="GO" id="GO:0006623">
    <property type="term" value="P:protein targeting to vacuole"/>
    <property type="evidence" value="ECO:0007669"/>
    <property type="project" value="TreeGrafter"/>
</dbReference>
<comment type="similarity">
    <text evidence="1">Belongs to the VPS13 family.</text>
</comment>